<evidence type="ECO:0000256" key="1">
    <source>
        <dbReference type="SAM" id="MobiDB-lite"/>
    </source>
</evidence>
<keyword evidence="3" id="KW-1185">Reference proteome</keyword>
<dbReference type="EMBL" id="JAGTJR010000075">
    <property type="protein sequence ID" value="KAH7016603.1"/>
    <property type="molecule type" value="Genomic_DNA"/>
</dbReference>
<protein>
    <recommendedName>
        <fullName evidence="4">BED-type domain-containing protein</fullName>
    </recommendedName>
</protein>
<feature type="compositionally biased region" description="Polar residues" evidence="1">
    <location>
        <begin position="28"/>
        <end position="37"/>
    </location>
</feature>
<comment type="caution">
    <text evidence="2">The sequence shown here is derived from an EMBL/GenBank/DDBJ whole genome shotgun (WGS) entry which is preliminary data.</text>
</comment>
<proteinExistence type="predicted"/>
<name>A0ABQ8FRH1_9PEZI</name>
<reference evidence="2 3" key="1">
    <citation type="journal article" date="2021" name="Nat. Commun.">
        <title>Genetic determinants of endophytism in the Arabidopsis root mycobiome.</title>
        <authorList>
            <person name="Mesny F."/>
            <person name="Miyauchi S."/>
            <person name="Thiergart T."/>
            <person name="Pickel B."/>
            <person name="Atanasova L."/>
            <person name="Karlsson M."/>
            <person name="Huettel B."/>
            <person name="Barry K.W."/>
            <person name="Haridas S."/>
            <person name="Chen C."/>
            <person name="Bauer D."/>
            <person name="Andreopoulos W."/>
            <person name="Pangilinan J."/>
            <person name="LaButti K."/>
            <person name="Riley R."/>
            <person name="Lipzen A."/>
            <person name="Clum A."/>
            <person name="Drula E."/>
            <person name="Henrissat B."/>
            <person name="Kohler A."/>
            <person name="Grigoriev I.V."/>
            <person name="Martin F.M."/>
            <person name="Hacquard S."/>
        </authorList>
    </citation>
    <scope>NUCLEOTIDE SEQUENCE [LARGE SCALE GENOMIC DNA]</scope>
    <source>
        <strain evidence="2 3">MPI-SDFR-AT-0080</strain>
    </source>
</reference>
<feature type="region of interest" description="Disordered" evidence="1">
    <location>
        <begin position="1"/>
        <end position="49"/>
    </location>
</feature>
<evidence type="ECO:0000313" key="2">
    <source>
        <dbReference type="EMBL" id="KAH7016603.1"/>
    </source>
</evidence>
<feature type="region of interest" description="Disordered" evidence="1">
    <location>
        <begin position="156"/>
        <end position="187"/>
    </location>
</feature>
<accession>A0ABQ8FRH1</accession>
<sequence>MDDDSSSQFSSLDSSQFVELSRADSPDSAVTTESRASSGRGAKKRTQTAIETWCHAKKLKPDEQVRRDRAGNRIWACSRCSWESASLTSARNHLDQMHGIKIKAQQPQVITKGQAKLEQILRRQGEKQQAQADEREQKKLRNAINQKALRCSTIGHEFCTHKKHPPKKPAGPRPPSKESARRALYFS</sequence>
<evidence type="ECO:0000313" key="3">
    <source>
        <dbReference type="Proteomes" id="UP000774617"/>
    </source>
</evidence>
<organism evidence="2 3">
    <name type="scientific">Macrophomina phaseolina</name>
    <dbReference type="NCBI Taxonomy" id="35725"/>
    <lineage>
        <taxon>Eukaryota</taxon>
        <taxon>Fungi</taxon>
        <taxon>Dikarya</taxon>
        <taxon>Ascomycota</taxon>
        <taxon>Pezizomycotina</taxon>
        <taxon>Dothideomycetes</taxon>
        <taxon>Dothideomycetes incertae sedis</taxon>
        <taxon>Botryosphaeriales</taxon>
        <taxon>Botryosphaeriaceae</taxon>
        <taxon>Macrophomina</taxon>
    </lineage>
</organism>
<evidence type="ECO:0008006" key="4">
    <source>
        <dbReference type="Google" id="ProtNLM"/>
    </source>
</evidence>
<feature type="compositionally biased region" description="Low complexity" evidence="1">
    <location>
        <begin position="1"/>
        <end position="17"/>
    </location>
</feature>
<gene>
    <name evidence="2" type="ORF">B0J12DRAFT_586330</name>
</gene>
<dbReference type="Proteomes" id="UP000774617">
    <property type="component" value="Unassembled WGS sequence"/>
</dbReference>